<dbReference type="OrthoDB" id="6373466at2759"/>
<dbReference type="PANTHER" id="PTHR11040:SF203">
    <property type="entry name" value="FI18611P1-RELATED"/>
    <property type="match status" value="1"/>
</dbReference>
<keyword evidence="3 5" id="KW-1133">Transmembrane helix</keyword>
<feature type="transmembrane region" description="Helical" evidence="5">
    <location>
        <begin position="171"/>
        <end position="191"/>
    </location>
</feature>
<protein>
    <submittedName>
        <fullName evidence="6">Uncharacterized protein</fullName>
    </submittedName>
</protein>
<dbReference type="GO" id="GO:0005385">
    <property type="term" value="F:zinc ion transmembrane transporter activity"/>
    <property type="evidence" value="ECO:0007669"/>
    <property type="project" value="TreeGrafter"/>
</dbReference>
<dbReference type="PANTHER" id="PTHR11040">
    <property type="entry name" value="ZINC/IRON TRANSPORTER"/>
    <property type="match status" value="1"/>
</dbReference>
<dbReference type="AlphaFoldDB" id="A0A9N9STH7"/>
<evidence type="ECO:0000256" key="3">
    <source>
        <dbReference type="ARBA" id="ARBA00022989"/>
    </source>
</evidence>
<dbReference type="Pfam" id="PF02535">
    <property type="entry name" value="Zip"/>
    <property type="match status" value="1"/>
</dbReference>
<keyword evidence="2 5" id="KW-0812">Transmembrane</keyword>
<dbReference type="EMBL" id="OU898277">
    <property type="protein sequence ID" value="CAG9829112.1"/>
    <property type="molecule type" value="Genomic_DNA"/>
</dbReference>
<reference evidence="6" key="1">
    <citation type="submission" date="2022-01" db="EMBL/GenBank/DDBJ databases">
        <authorList>
            <person name="King R."/>
        </authorList>
    </citation>
    <scope>NUCLEOTIDE SEQUENCE</scope>
</reference>
<evidence type="ECO:0000313" key="6">
    <source>
        <dbReference type="EMBL" id="CAG9829112.1"/>
    </source>
</evidence>
<accession>A0A9N9STH7</accession>
<proteinExistence type="predicted"/>
<dbReference type="InterPro" id="IPR003689">
    <property type="entry name" value="ZIP"/>
</dbReference>
<evidence type="ECO:0000313" key="7">
    <source>
        <dbReference type="Proteomes" id="UP001153709"/>
    </source>
</evidence>
<comment type="subcellular location">
    <subcellularLocation>
        <location evidence="1">Membrane</location>
        <topology evidence="1">Multi-pass membrane protein</topology>
    </subcellularLocation>
</comment>
<name>A0A9N9STH7_DIABA</name>
<evidence type="ECO:0000256" key="4">
    <source>
        <dbReference type="ARBA" id="ARBA00023136"/>
    </source>
</evidence>
<evidence type="ECO:0000256" key="2">
    <source>
        <dbReference type="ARBA" id="ARBA00022692"/>
    </source>
</evidence>
<dbReference type="Proteomes" id="UP001153709">
    <property type="component" value="Chromosome 2"/>
</dbReference>
<gene>
    <name evidence="6" type="ORF">DIABBA_LOCUS2967</name>
</gene>
<keyword evidence="7" id="KW-1185">Reference proteome</keyword>
<sequence length="334" mass="38307">MEELKTVGDLNTEYPLSQLAICVGFFFVYFLEEISHWAITRIPDKECQASKKINNFTRSAVAPINKSVRTSPIKAFVIEEQYEKELNKEDNESKPVDEDEDSISKLKQGLSIDEDHENIVYDSLSLNSEVTRQNEKNVQLSKEYDKENHDETAEEKMEEEIKSKQQIMRGILTVVALSFHAVFEGLAIGLQKATADIWYLFIAVCIHSATILFCISLEMVIAKVNFKAICMHSIGLAISNPLGLCVLIFAASYVDNRVINKRSTDSSIKGYLTERICWWNEICKEEFRSQFRCKCPEWSYCRAPGKYYNAFCTMTTTGYIWQQPGWREAAESQN</sequence>
<keyword evidence="4 5" id="KW-0472">Membrane</keyword>
<dbReference type="GO" id="GO:0005886">
    <property type="term" value="C:plasma membrane"/>
    <property type="evidence" value="ECO:0007669"/>
    <property type="project" value="TreeGrafter"/>
</dbReference>
<evidence type="ECO:0000256" key="1">
    <source>
        <dbReference type="ARBA" id="ARBA00004141"/>
    </source>
</evidence>
<feature type="transmembrane region" description="Helical" evidence="5">
    <location>
        <begin position="234"/>
        <end position="254"/>
    </location>
</feature>
<evidence type="ECO:0000256" key="5">
    <source>
        <dbReference type="SAM" id="Phobius"/>
    </source>
</evidence>
<feature type="transmembrane region" description="Helical" evidence="5">
    <location>
        <begin position="197"/>
        <end position="222"/>
    </location>
</feature>
<organism evidence="6 7">
    <name type="scientific">Diabrotica balteata</name>
    <name type="common">Banded cucumber beetle</name>
    <dbReference type="NCBI Taxonomy" id="107213"/>
    <lineage>
        <taxon>Eukaryota</taxon>
        <taxon>Metazoa</taxon>
        <taxon>Ecdysozoa</taxon>
        <taxon>Arthropoda</taxon>
        <taxon>Hexapoda</taxon>
        <taxon>Insecta</taxon>
        <taxon>Pterygota</taxon>
        <taxon>Neoptera</taxon>
        <taxon>Endopterygota</taxon>
        <taxon>Coleoptera</taxon>
        <taxon>Polyphaga</taxon>
        <taxon>Cucujiformia</taxon>
        <taxon>Chrysomeloidea</taxon>
        <taxon>Chrysomelidae</taxon>
        <taxon>Galerucinae</taxon>
        <taxon>Diabroticina</taxon>
        <taxon>Diabroticites</taxon>
        <taxon>Diabrotica</taxon>
    </lineage>
</organism>
<feature type="transmembrane region" description="Helical" evidence="5">
    <location>
        <begin position="14"/>
        <end position="31"/>
    </location>
</feature>